<dbReference type="InterPro" id="IPR011834">
    <property type="entry name" value="Agluc_phsphrylas"/>
</dbReference>
<dbReference type="PIRSF" id="PIRSF000460">
    <property type="entry name" value="Pprylas_GlgP"/>
    <property type="match status" value="1"/>
</dbReference>
<organism evidence="6 7">
    <name type="scientific">Abyssobacteria bacterium (strain SURF_5)</name>
    <dbReference type="NCBI Taxonomy" id="2093360"/>
    <lineage>
        <taxon>Bacteria</taxon>
        <taxon>Pseudomonadati</taxon>
        <taxon>Candidatus Hydrogenedentota</taxon>
        <taxon>Candidatus Abyssobacteria</taxon>
    </lineage>
</organism>
<dbReference type="Pfam" id="PF11897">
    <property type="entry name" value="DUF3417"/>
    <property type="match status" value="1"/>
</dbReference>
<dbReference type="InterPro" id="IPR024517">
    <property type="entry name" value="Glycogen_phosphorylase_DUF3417"/>
</dbReference>
<evidence type="ECO:0000313" key="6">
    <source>
        <dbReference type="EMBL" id="RJP17159.1"/>
    </source>
</evidence>
<dbReference type="PANTHER" id="PTHR42655:SF1">
    <property type="entry name" value="GLYCOGEN PHOSPHORYLASE"/>
    <property type="match status" value="1"/>
</dbReference>
<gene>
    <name evidence="6" type="primary">glgP</name>
    <name evidence="6" type="ORF">C4520_17430</name>
</gene>
<feature type="modified residue" description="N6-(pyridoxal phosphate)lysine" evidence="4">
    <location>
        <position position="597"/>
    </location>
</feature>
<evidence type="ECO:0000256" key="3">
    <source>
        <dbReference type="ARBA" id="ARBA00022533"/>
    </source>
</evidence>
<keyword evidence="3" id="KW-0021">Allosteric enzyme</keyword>
<dbReference type="GO" id="GO:0005975">
    <property type="term" value="P:carbohydrate metabolic process"/>
    <property type="evidence" value="ECO:0007669"/>
    <property type="project" value="InterPro"/>
</dbReference>
<comment type="caution">
    <text evidence="6">The sequence shown here is derived from an EMBL/GenBank/DDBJ whole genome shotgun (WGS) entry which is preliminary data.</text>
</comment>
<evidence type="ECO:0000256" key="2">
    <source>
        <dbReference type="ARBA" id="ARBA00006047"/>
    </source>
</evidence>
<evidence type="ECO:0000256" key="4">
    <source>
        <dbReference type="PIRSR" id="PIRSR000460-1"/>
    </source>
</evidence>
<dbReference type="Pfam" id="PF00343">
    <property type="entry name" value="Phosphorylase"/>
    <property type="match status" value="1"/>
</dbReference>
<dbReference type="InterPro" id="IPR000811">
    <property type="entry name" value="Glyco_trans_35"/>
</dbReference>
<evidence type="ECO:0000256" key="1">
    <source>
        <dbReference type="ARBA" id="ARBA00001275"/>
    </source>
</evidence>
<dbReference type="GO" id="GO:0008184">
    <property type="term" value="F:glycogen phosphorylase activity"/>
    <property type="evidence" value="ECO:0007669"/>
    <property type="project" value="InterPro"/>
</dbReference>
<feature type="domain" description="DUF3417" evidence="5">
    <location>
        <begin position="9"/>
        <end position="111"/>
    </location>
</feature>
<keyword evidence="4" id="KW-0663">Pyridoxal phosphate</keyword>
<reference evidence="6 7" key="1">
    <citation type="journal article" date="2017" name="ISME J.">
        <title>Energy and carbon metabolisms in a deep terrestrial subsurface fluid microbial community.</title>
        <authorList>
            <person name="Momper L."/>
            <person name="Jungbluth S.P."/>
            <person name="Lee M.D."/>
            <person name="Amend J.P."/>
        </authorList>
    </citation>
    <scope>NUCLEOTIDE SEQUENCE [LARGE SCALE GENOMIC DNA]</scope>
    <source>
        <strain evidence="6">SURF_5</strain>
    </source>
</reference>
<sequence length="710" mass="81835">MADLTLHDRLLVLARNLWWSWHPEVISIFTDLDPQLWRRVDHNPTAFLNQITPEQIEERASELVLHSRINYAFRRLHEYLQKERTWGSMHCAALRSRPVAYFSAEFGLHESVPIYSGGLGVLAGDHLKSASDLGVPLIGIGLLYDQGYFSQRLNRDGWQQEEYVDLNLKQLPLTEAHTPDGRPLIVRVDIRGGFIQARVWELNVGRVRLMLLDSNVEGNSSEDRELTSRLYGGNLRVRIRQELLLGIGGNRVLQALNIYPGVLHLNEGHSAFAILEEVRRVMHDDAIPFHRARRRVLQYTVFTTHTPVPAGHDRFQPDLIEEHLGVFREKLGLSHDDLMALGRVNPADRGESFCMTVLALKNSRHRNGVSAVHANVSRLMWHCLWPDRSETEVPIGHITNGVHVLSWLAPQMHQLFETRLAQDWPTRMVHSDVWEKVAEIDDGELWETHQSLKMRLIRFVRRRLLQRAQRQGDQETIGQIEQILNPDILTIGLARRFATYKRADLILSQPERLERLVSDPKRPIQIIFAGKAHPRDEDGKRLMQRIFQFCLNPAYQKRIVFVEDYDYNVARHLVQGVDVWLNNPQRPLEACGTSGQKVVLNGGLNLSILDGWWNEAYDGRNGFAIGHGGMHNDPVVQYKRDADFLYRALENEVIPLYYERNASGIPHHWLHRMKAQIKSLGWVFNADRMVRDYTLQYYLSAASATSAESW</sequence>
<evidence type="ECO:0000259" key="5">
    <source>
        <dbReference type="Pfam" id="PF11897"/>
    </source>
</evidence>
<evidence type="ECO:0000313" key="7">
    <source>
        <dbReference type="Proteomes" id="UP000265882"/>
    </source>
</evidence>
<accession>A0A3A4NBX7</accession>
<proteinExistence type="inferred from homology"/>
<dbReference type="NCBIfam" id="TIGR02094">
    <property type="entry name" value="more_P_ylases"/>
    <property type="match status" value="1"/>
</dbReference>
<dbReference type="Proteomes" id="UP000265882">
    <property type="component" value="Unassembled WGS sequence"/>
</dbReference>
<dbReference type="InterPro" id="IPR052182">
    <property type="entry name" value="Glycogen/Maltodextrin_Phosph"/>
</dbReference>
<dbReference type="GO" id="GO:0030170">
    <property type="term" value="F:pyridoxal phosphate binding"/>
    <property type="evidence" value="ECO:0007669"/>
    <property type="project" value="InterPro"/>
</dbReference>
<dbReference type="PANTHER" id="PTHR42655">
    <property type="entry name" value="GLYCOGEN PHOSPHORYLASE"/>
    <property type="match status" value="1"/>
</dbReference>
<protein>
    <submittedName>
        <fullName evidence="6">Alpha-glucan family phosphorylase</fullName>
    </submittedName>
</protein>
<name>A0A3A4NBX7_ABYX5</name>
<dbReference type="Gene3D" id="3.40.50.2000">
    <property type="entry name" value="Glycogen Phosphorylase B"/>
    <property type="match status" value="3"/>
</dbReference>
<comment type="catalytic activity">
    <reaction evidence="1">
        <text>[(1-&gt;4)-alpha-D-glucosyl](n) + phosphate = [(1-&gt;4)-alpha-D-glucosyl](n-1) + alpha-D-glucose 1-phosphate</text>
        <dbReference type="Rhea" id="RHEA:41732"/>
        <dbReference type="Rhea" id="RHEA-COMP:9584"/>
        <dbReference type="Rhea" id="RHEA-COMP:9586"/>
        <dbReference type="ChEBI" id="CHEBI:15444"/>
        <dbReference type="ChEBI" id="CHEBI:43474"/>
        <dbReference type="ChEBI" id="CHEBI:58601"/>
        <dbReference type="EC" id="2.4.1.1"/>
    </reaction>
</comment>
<dbReference type="SUPFAM" id="SSF53756">
    <property type="entry name" value="UDP-Glycosyltransferase/glycogen phosphorylase"/>
    <property type="match status" value="1"/>
</dbReference>
<comment type="similarity">
    <text evidence="2">Belongs to the glycogen phosphorylase family.</text>
</comment>
<dbReference type="AlphaFoldDB" id="A0A3A4NBX7"/>
<dbReference type="EMBL" id="QZKU01000119">
    <property type="protein sequence ID" value="RJP17159.1"/>
    <property type="molecule type" value="Genomic_DNA"/>
</dbReference>